<evidence type="ECO:0000256" key="7">
    <source>
        <dbReference type="ARBA" id="ARBA00023136"/>
    </source>
</evidence>
<evidence type="ECO:0000256" key="3">
    <source>
        <dbReference type="ARBA" id="ARBA00017059"/>
    </source>
</evidence>
<keyword evidence="12" id="KW-1185">Reference proteome</keyword>
<dbReference type="PANTHER" id="PTHR13202:SF0">
    <property type="entry name" value="SIGNAL PEPTIDASE COMPLEX SUBUNIT 1"/>
    <property type="match status" value="1"/>
</dbReference>
<dbReference type="STRING" id="5288.A0A5C5FZK8"/>
<feature type="transmembrane region" description="Helical" evidence="10">
    <location>
        <begin position="56"/>
        <end position="74"/>
    </location>
</feature>
<evidence type="ECO:0000313" key="11">
    <source>
        <dbReference type="EMBL" id="TNY21736.1"/>
    </source>
</evidence>
<evidence type="ECO:0000256" key="4">
    <source>
        <dbReference type="ARBA" id="ARBA00022692"/>
    </source>
</evidence>
<reference evidence="11 12" key="1">
    <citation type="submission" date="2019-03" db="EMBL/GenBank/DDBJ databases">
        <title>Rhodosporidium diobovatum UCD-FST 08-225 genome sequencing, assembly, and annotation.</title>
        <authorList>
            <person name="Fakankun I.U."/>
            <person name="Fristensky B."/>
            <person name="Levin D.B."/>
        </authorList>
    </citation>
    <scope>NUCLEOTIDE SEQUENCE [LARGE SCALE GENOMIC DNA]</scope>
    <source>
        <strain evidence="11 12">UCD-FST 08-225</strain>
    </source>
</reference>
<evidence type="ECO:0000256" key="8">
    <source>
        <dbReference type="ARBA" id="ARBA00045204"/>
    </source>
</evidence>
<keyword evidence="5" id="KW-0256">Endoplasmic reticulum</keyword>
<comment type="caution">
    <text evidence="11">The sequence shown here is derived from an EMBL/GenBank/DDBJ whole genome shotgun (WGS) entry which is preliminary data.</text>
</comment>
<dbReference type="GO" id="GO:0005787">
    <property type="term" value="C:signal peptidase complex"/>
    <property type="evidence" value="ECO:0007669"/>
    <property type="project" value="InterPro"/>
</dbReference>
<dbReference type="AlphaFoldDB" id="A0A5C5FZK8"/>
<dbReference type="OrthoDB" id="263893at2759"/>
<dbReference type="Proteomes" id="UP000311382">
    <property type="component" value="Unassembled WGS sequence"/>
</dbReference>
<protein>
    <recommendedName>
        <fullName evidence="3">Signal peptidase complex subunit 1</fullName>
    </recommendedName>
</protein>
<accession>A0A5C5FZK8</accession>
<keyword evidence="4 10" id="KW-0812">Transmembrane</keyword>
<dbReference type="EMBL" id="SOZI01000038">
    <property type="protein sequence ID" value="TNY21736.1"/>
    <property type="molecule type" value="Genomic_DNA"/>
</dbReference>
<organism evidence="11 12">
    <name type="scientific">Rhodotorula diobovata</name>
    <dbReference type="NCBI Taxonomy" id="5288"/>
    <lineage>
        <taxon>Eukaryota</taxon>
        <taxon>Fungi</taxon>
        <taxon>Dikarya</taxon>
        <taxon>Basidiomycota</taxon>
        <taxon>Pucciniomycotina</taxon>
        <taxon>Microbotryomycetes</taxon>
        <taxon>Sporidiobolales</taxon>
        <taxon>Sporidiobolaceae</taxon>
        <taxon>Rhodotorula</taxon>
    </lineage>
</organism>
<name>A0A5C5FZK8_9BASI</name>
<keyword evidence="7 10" id="KW-0472">Membrane</keyword>
<dbReference type="GO" id="GO:0045047">
    <property type="term" value="P:protein targeting to ER"/>
    <property type="evidence" value="ECO:0007669"/>
    <property type="project" value="TreeGrafter"/>
</dbReference>
<evidence type="ECO:0000256" key="9">
    <source>
        <dbReference type="SAM" id="MobiDB-lite"/>
    </source>
</evidence>
<comment type="function">
    <text evidence="8">Component of the signal peptidase complex (SPC) which catalyzes the cleavage of N-terminal signal sequences from nascent proteins as they are translocated into the lumen of the endoplasmic reticulum. Dispensable for SPC enzymatic activity.</text>
</comment>
<comment type="similarity">
    <text evidence="2">Belongs to the SPCS1 family.</text>
</comment>
<dbReference type="InterPro" id="IPR009542">
    <property type="entry name" value="Spc1/SPCS1"/>
</dbReference>
<comment type="subcellular location">
    <subcellularLocation>
        <location evidence="1">Endoplasmic reticulum membrane</location>
        <topology evidence="1">Multi-pass membrane protein</topology>
    </subcellularLocation>
</comment>
<proteinExistence type="inferred from homology"/>
<feature type="transmembrane region" description="Helical" evidence="10">
    <location>
        <begin position="33"/>
        <end position="50"/>
    </location>
</feature>
<evidence type="ECO:0000256" key="6">
    <source>
        <dbReference type="ARBA" id="ARBA00022989"/>
    </source>
</evidence>
<dbReference type="Pfam" id="PF06645">
    <property type="entry name" value="SPC12"/>
    <property type="match status" value="1"/>
</dbReference>
<sequence>MDLIHAKVDQLKDSLEGKIDFVGQDIAEQRAKWLLWSSALVAFVVGAALQSVRLSLGIFATGFLATLALVLPPLPAYTAHPVKWLDTLDDFGEPLLPAPELGAAGGATGAAATAETRKDR</sequence>
<evidence type="ECO:0000256" key="5">
    <source>
        <dbReference type="ARBA" id="ARBA00022824"/>
    </source>
</evidence>
<evidence type="ECO:0000256" key="10">
    <source>
        <dbReference type="SAM" id="Phobius"/>
    </source>
</evidence>
<evidence type="ECO:0000256" key="2">
    <source>
        <dbReference type="ARBA" id="ARBA00005245"/>
    </source>
</evidence>
<evidence type="ECO:0000313" key="12">
    <source>
        <dbReference type="Proteomes" id="UP000311382"/>
    </source>
</evidence>
<feature type="region of interest" description="Disordered" evidence="9">
    <location>
        <begin position="98"/>
        <end position="120"/>
    </location>
</feature>
<dbReference type="PANTHER" id="PTHR13202">
    <property type="entry name" value="MICROSOMAL SIGNAL PEPTIDASE 12 KDA SUBUNIT"/>
    <property type="match status" value="1"/>
</dbReference>
<gene>
    <name evidence="11" type="ORF">DMC30DRAFT_415800</name>
</gene>
<evidence type="ECO:0000256" key="1">
    <source>
        <dbReference type="ARBA" id="ARBA00004477"/>
    </source>
</evidence>
<keyword evidence="6 10" id="KW-1133">Transmembrane helix</keyword>
<dbReference type="GO" id="GO:0006465">
    <property type="term" value="P:signal peptide processing"/>
    <property type="evidence" value="ECO:0007669"/>
    <property type="project" value="InterPro"/>
</dbReference>